<dbReference type="Proteomes" id="UP000034022">
    <property type="component" value="Unassembled WGS sequence"/>
</dbReference>
<comment type="caution">
    <text evidence="8">The sequence shown here is derived from an EMBL/GenBank/DDBJ whole genome shotgun (WGS) entry which is preliminary data.</text>
</comment>
<dbReference type="InterPro" id="IPR005793">
    <property type="entry name" value="Formyl_trans_C"/>
</dbReference>
<evidence type="ECO:0000256" key="2">
    <source>
        <dbReference type="ARBA" id="ARBA00012261"/>
    </source>
</evidence>
<organism evidence="8 9">
    <name type="scientific">Candidatus Falkowbacteria bacterium GW2011_GWE1_38_31</name>
    <dbReference type="NCBI Taxonomy" id="1618638"/>
    <lineage>
        <taxon>Bacteria</taxon>
        <taxon>Candidatus Falkowiibacteriota</taxon>
    </lineage>
</organism>
<dbReference type="HAMAP" id="MF_00182">
    <property type="entry name" value="Formyl_trans"/>
    <property type="match status" value="1"/>
</dbReference>
<gene>
    <name evidence="5" type="primary">fmt</name>
    <name evidence="8" type="ORF">US91_C0010G0050</name>
</gene>
<dbReference type="InterPro" id="IPR005794">
    <property type="entry name" value="Fmt"/>
</dbReference>
<dbReference type="InterPro" id="IPR001555">
    <property type="entry name" value="GART_AS"/>
</dbReference>
<dbReference type="CDD" id="cd08704">
    <property type="entry name" value="Met_tRNA_FMT_C"/>
    <property type="match status" value="1"/>
</dbReference>
<evidence type="ECO:0000256" key="4">
    <source>
        <dbReference type="ARBA" id="ARBA00022917"/>
    </source>
</evidence>
<dbReference type="SUPFAM" id="SSF50486">
    <property type="entry name" value="FMT C-terminal domain-like"/>
    <property type="match status" value="1"/>
</dbReference>
<protein>
    <recommendedName>
        <fullName evidence="2 5">Methionyl-tRNA formyltransferase</fullName>
        <ecNumber evidence="2 5">2.1.2.9</ecNumber>
    </recommendedName>
</protein>
<reference evidence="8 9" key="1">
    <citation type="journal article" date="2015" name="Nature">
        <title>rRNA introns, odd ribosomes, and small enigmatic genomes across a large radiation of phyla.</title>
        <authorList>
            <person name="Brown C.T."/>
            <person name="Hug L.A."/>
            <person name="Thomas B.C."/>
            <person name="Sharon I."/>
            <person name="Castelle C.J."/>
            <person name="Singh A."/>
            <person name="Wilkins M.J."/>
            <person name="Williams K.H."/>
            <person name="Banfield J.F."/>
        </authorList>
    </citation>
    <scope>NUCLEOTIDE SEQUENCE [LARGE SCALE GENOMIC DNA]</scope>
</reference>
<dbReference type="InterPro" id="IPR041711">
    <property type="entry name" value="Met-tRNA-FMT_N"/>
</dbReference>
<dbReference type="EMBL" id="LBUU01000010">
    <property type="protein sequence ID" value="KKQ69754.1"/>
    <property type="molecule type" value="Genomic_DNA"/>
</dbReference>
<comment type="catalytic activity">
    <reaction evidence="5">
        <text>L-methionyl-tRNA(fMet) + (6R)-10-formyltetrahydrofolate = N-formyl-L-methionyl-tRNA(fMet) + (6S)-5,6,7,8-tetrahydrofolate + H(+)</text>
        <dbReference type="Rhea" id="RHEA:24380"/>
        <dbReference type="Rhea" id="RHEA-COMP:9952"/>
        <dbReference type="Rhea" id="RHEA-COMP:9953"/>
        <dbReference type="ChEBI" id="CHEBI:15378"/>
        <dbReference type="ChEBI" id="CHEBI:57453"/>
        <dbReference type="ChEBI" id="CHEBI:78530"/>
        <dbReference type="ChEBI" id="CHEBI:78844"/>
        <dbReference type="ChEBI" id="CHEBI:195366"/>
        <dbReference type="EC" id="2.1.2.9"/>
    </reaction>
</comment>
<feature type="domain" description="Formyl transferase C-terminal" evidence="7">
    <location>
        <begin position="207"/>
        <end position="307"/>
    </location>
</feature>
<evidence type="ECO:0000256" key="3">
    <source>
        <dbReference type="ARBA" id="ARBA00022679"/>
    </source>
</evidence>
<accession>A0A0G0M7U3</accession>
<dbReference type="Pfam" id="PF00551">
    <property type="entry name" value="Formyl_trans_N"/>
    <property type="match status" value="1"/>
</dbReference>
<dbReference type="PANTHER" id="PTHR11138:SF5">
    <property type="entry name" value="METHIONYL-TRNA FORMYLTRANSFERASE, MITOCHONDRIAL"/>
    <property type="match status" value="1"/>
</dbReference>
<dbReference type="GO" id="GO:0005829">
    <property type="term" value="C:cytosol"/>
    <property type="evidence" value="ECO:0007669"/>
    <property type="project" value="TreeGrafter"/>
</dbReference>
<dbReference type="InterPro" id="IPR011034">
    <property type="entry name" value="Formyl_transferase-like_C_sf"/>
</dbReference>
<comment type="similarity">
    <text evidence="1 5">Belongs to the Fmt family.</text>
</comment>
<dbReference type="NCBIfam" id="TIGR00460">
    <property type="entry name" value="fmt"/>
    <property type="match status" value="1"/>
</dbReference>
<keyword evidence="4 5" id="KW-0648">Protein biosynthesis</keyword>
<dbReference type="AlphaFoldDB" id="A0A0G0M7U3"/>
<dbReference type="InterPro" id="IPR036477">
    <property type="entry name" value="Formyl_transf_N_sf"/>
</dbReference>
<evidence type="ECO:0000256" key="1">
    <source>
        <dbReference type="ARBA" id="ARBA00010699"/>
    </source>
</evidence>
<dbReference type="GO" id="GO:0004479">
    <property type="term" value="F:methionyl-tRNA formyltransferase activity"/>
    <property type="evidence" value="ECO:0007669"/>
    <property type="project" value="UniProtKB-UniRule"/>
</dbReference>
<keyword evidence="3 5" id="KW-0808">Transferase</keyword>
<proteinExistence type="inferred from homology"/>
<dbReference type="EC" id="2.1.2.9" evidence="2 5"/>
<evidence type="ECO:0000313" key="8">
    <source>
        <dbReference type="EMBL" id="KKQ69754.1"/>
    </source>
</evidence>
<feature type="binding site" evidence="5">
    <location>
        <begin position="112"/>
        <end position="115"/>
    </location>
    <ligand>
        <name>(6S)-5,6,7,8-tetrahydrofolate</name>
        <dbReference type="ChEBI" id="CHEBI:57453"/>
    </ligand>
</feature>
<dbReference type="SUPFAM" id="SSF53328">
    <property type="entry name" value="Formyltransferase"/>
    <property type="match status" value="1"/>
</dbReference>
<evidence type="ECO:0000313" key="9">
    <source>
        <dbReference type="Proteomes" id="UP000034022"/>
    </source>
</evidence>
<dbReference type="PATRIC" id="fig|1618638.3.peg.1115"/>
<dbReference type="CDD" id="cd08646">
    <property type="entry name" value="FMT_core_Met-tRNA-FMT_N"/>
    <property type="match status" value="1"/>
</dbReference>
<sequence>MPQKIKTIFIGTPDFGAPSLINLINDDSFDIVSIITQPDKKIGRKQELTSPIIKQVALEHNLPVLQPQKIKDITEQIKQLSPDLIIVIAYAQIIPGVILNIPKYGTINVHGSLLPKYRGASCIQATILNGDKETGVTIMKMDENLDTGPILSQKEITIIDSDTSKTLFEKLSILGADILIPTIKDYIDNKIQAIPQDDSKSSYVGMLKKEDGHINWNQPADKIERFIRAMHSWPGAFFNYQLRIKNYELKIIKTSNIFLNTNNHKPGEIFTYNKKLFIMCRDKAIEILELQLSGKGQISAQSFLNGYSKYLINTNL</sequence>
<dbReference type="Gene3D" id="3.40.50.12230">
    <property type="match status" value="1"/>
</dbReference>
<name>A0A0G0M7U3_9BACT</name>
<dbReference type="PROSITE" id="PS00373">
    <property type="entry name" value="GART"/>
    <property type="match status" value="1"/>
</dbReference>
<evidence type="ECO:0000259" key="7">
    <source>
        <dbReference type="Pfam" id="PF02911"/>
    </source>
</evidence>
<feature type="domain" description="Formyl transferase N-terminal" evidence="6">
    <location>
        <begin position="8"/>
        <end position="180"/>
    </location>
</feature>
<dbReference type="PANTHER" id="PTHR11138">
    <property type="entry name" value="METHIONYL-TRNA FORMYLTRANSFERASE"/>
    <property type="match status" value="1"/>
</dbReference>
<evidence type="ECO:0000259" key="6">
    <source>
        <dbReference type="Pfam" id="PF00551"/>
    </source>
</evidence>
<evidence type="ECO:0000256" key="5">
    <source>
        <dbReference type="HAMAP-Rule" id="MF_00182"/>
    </source>
</evidence>
<comment type="function">
    <text evidence="5">Attaches a formyl group to the free amino group of methionyl-tRNA(fMet). The formyl group appears to play a dual role in the initiator identity of N-formylmethionyl-tRNA by promoting its recognition by IF2 and preventing the misappropriation of this tRNA by the elongation apparatus.</text>
</comment>
<dbReference type="InterPro" id="IPR044135">
    <property type="entry name" value="Met-tRNA-FMT_C"/>
</dbReference>
<dbReference type="Pfam" id="PF02911">
    <property type="entry name" value="Formyl_trans_C"/>
    <property type="match status" value="1"/>
</dbReference>
<dbReference type="InterPro" id="IPR002376">
    <property type="entry name" value="Formyl_transf_N"/>
</dbReference>